<feature type="domain" description="Copper amine oxidase catalytic" evidence="2">
    <location>
        <begin position="8"/>
        <end position="109"/>
    </location>
</feature>
<dbReference type="GO" id="GO:0009308">
    <property type="term" value="P:amine metabolic process"/>
    <property type="evidence" value="ECO:0007669"/>
    <property type="project" value="UniProtKB-UniRule"/>
</dbReference>
<evidence type="ECO:0000256" key="1">
    <source>
        <dbReference type="RuleBase" id="RU000672"/>
    </source>
</evidence>
<dbReference type="GO" id="GO:0008131">
    <property type="term" value="F:primary methylamine oxidase activity"/>
    <property type="evidence" value="ECO:0007669"/>
    <property type="project" value="InterPro"/>
</dbReference>
<protein>
    <recommendedName>
        <fullName evidence="1">Amine oxidase</fullName>
        <ecNumber evidence="1">1.4.3.-</ecNumber>
    </recommendedName>
</protein>
<name>A0AAV4DD80_9GAST</name>
<sequence>MSKQLIPEGVNSEVTVPWARHQLAVTKHKDEEAVSSSPYAMWDSFNPVTDFSDFYKDNENIKDEDLVFWITSGMHHLPHTEDLPVTPTVGNHLTFFLFPYNYFTDCPSMASRDQIRIEHKDRNDPKKGVRVERYGRSEETCSIPQFSKQYDKAIEEDPDIILESRKVRGLF</sequence>
<keyword evidence="1" id="KW-0186">Copper</keyword>
<reference evidence="3 4" key="1">
    <citation type="journal article" date="2021" name="Elife">
        <title>Chloroplast acquisition without the gene transfer in kleptoplastic sea slugs, Plakobranchus ocellatus.</title>
        <authorList>
            <person name="Maeda T."/>
            <person name="Takahashi S."/>
            <person name="Yoshida T."/>
            <person name="Shimamura S."/>
            <person name="Takaki Y."/>
            <person name="Nagai Y."/>
            <person name="Toyoda A."/>
            <person name="Suzuki Y."/>
            <person name="Arimoto A."/>
            <person name="Ishii H."/>
            <person name="Satoh N."/>
            <person name="Nishiyama T."/>
            <person name="Hasebe M."/>
            <person name="Maruyama T."/>
            <person name="Minagawa J."/>
            <person name="Obokata J."/>
            <person name="Shigenobu S."/>
        </authorList>
    </citation>
    <scope>NUCLEOTIDE SEQUENCE [LARGE SCALE GENOMIC DNA]</scope>
</reference>
<organism evidence="3 4">
    <name type="scientific">Plakobranchus ocellatus</name>
    <dbReference type="NCBI Taxonomy" id="259542"/>
    <lineage>
        <taxon>Eukaryota</taxon>
        <taxon>Metazoa</taxon>
        <taxon>Spiralia</taxon>
        <taxon>Lophotrochozoa</taxon>
        <taxon>Mollusca</taxon>
        <taxon>Gastropoda</taxon>
        <taxon>Heterobranchia</taxon>
        <taxon>Euthyneura</taxon>
        <taxon>Panpulmonata</taxon>
        <taxon>Sacoglossa</taxon>
        <taxon>Placobranchoidea</taxon>
        <taxon>Plakobranchidae</taxon>
        <taxon>Plakobranchus</taxon>
    </lineage>
</organism>
<dbReference type="Proteomes" id="UP000735302">
    <property type="component" value="Unassembled WGS sequence"/>
</dbReference>
<dbReference type="Pfam" id="PF01179">
    <property type="entry name" value="Cu_amine_oxid"/>
    <property type="match status" value="1"/>
</dbReference>
<dbReference type="InterPro" id="IPR036460">
    <property type="entry name" value="Cu_amine_oxidase_C_sf"/>
</dbReference>
<dbReference type="GO" id="GO:0048038">
    <property type="term" value="F:quinone binding"/>
    <property type="evidence" value="ECO:0007669"/>
    <property type="project" value="InterPro"/>
</dbReference>
<dbReference type="GO" id="GO:0005886">
    <property type="term" value="C:plasma membrane"/>
    <property type="evidence" value="ECO:0007669"/>
    <property type="project" value="TreeGrafter"/>
</dbReference>
<dbReference type="GO" id="GO:0005507">
    <property type="term" value="F:copper ion binding"/>
    <property type="evidence" value="ECO:0007669"/>
    <property type="project" value="InterPro"/>
</dbReference>
<dbReference type="Gene3D" id="2.70.98.20">
    <property type="entry name" value="Copper amine oxidase, catalytic domain"/>
    <property type="match status" value="1"/>
</dbReference>
<comment type="similarity">
    <text evidence="1">Belongs to the copper/topaquinone oxidase family.</text>
</comment>
<evidence type="ECO:0000313" key="4">
    <source>
        <dbReference type="Proteomes" id="UP000735302"/>
    </source>
</evidence>
<keyword evidence="1" id="KW-0479">Metal-binding</keyword>
<dbReference type="PANTHER" id="PTHR10638:SF20">
    <property type="entry name" value="AMINE OXIDASE"/>
    <property type="match status" value="1"/>
</dbReference>
<dbReference type="SUPFAM" id="SSF49998">
    <property type="entry name" value="Amine oxidase catalytic domain"/>
    <property type="match status" value="1"/>
</dbReference>
<comment type="cofactor">
    <cofactor evidence="1">
        <name>Cu cation</name>
        <dbReference type="ChEBI" id="CHEBI:23378"/>
    </cofactor>
    <text evidence="1">Contains 1 topaquinone per subunit.</text>
</comment>
<dbReference type="EMBL" id="BLXT01007741">
    <property type="protein sequence ID" value="GFO42008.1"/>
    <property type="molecule type" value="Genomic_DNA"/>
</dbReference>
<evidence type="ECO:0000313" key="3">
    <source>
        <dbReference type="EMBL" id="GFO42008.1"/>
    </source>
</evidence>
<comment type="PTM">
    <text evidence="1">Topaquinone (TPQ) is generated by copper-dependent autoxidation of a specific tyrosyl residue.</text>
</comment>
<dbReference type="EC" id="1.4.3.-" evidence="1"/>
<comment type="caution">
    <text evidence="3">The sequence shown here is derived from an EMBL/GenBank/DDBJ whole genome shotgun (WGS) entry which is preliminary data.</text>
</comment>
<dbReference type="InterPro" id="IPR015798">
    <property type="entry name" value="Cu_amine_oxidase_C"/>
</dbReference>
<keyword evidence="4" id="KW-1185">Reference proteome</keyword>
<accession>A0AAV4DD80</accession>
<evidence type="ECO:0000259" key="2">
    <source>
        <dbReference type="Pfam" id="PF01179"/>
    </source>
</evidence>
<dbReference type="AlphaFoldDB" id="A0AAV4DD80"/>
<dbReference type="InterPro" id="IPR049947">
    <property type="entry name" value="Cu_Am_Ox_Cu-bd"/>
</dbReference>
<keyword evidence="1" id="KW-0801">TPQ</keyword>
<dbReference type="InterPro" id="IPR000269">
    <property type="entry name" value="Cu_amine_oxidase"/>
</dbReference>
<dbReference type="PROSITE" id="PS01165">
    <property type="entry name" value="COPPER_AMINE_OXID_2"/>
    <property type="match status" value="1"/>
</dbReference>
<proteinExistence type="inferred from homology"/>
<keyword evidence="1" id="KW-0560">Oxidoreductase</keyword>
<dbReference type="PANTHER" id="PTHR10638">
    <property type="entry name" value="COPPER AMINE OXIDASE"/>
    <property type="match status" value="1"/>
</dbReference>
<gene>
    <name evidence="3" type="ORF">PoB_006851300</name>
</gene>